<name>A0A4Z1E1H2_9MICO</name>
<feature type="transmembrane region" description="Helical" evidence="1">
    <location>
        <begin position="81"/>
        <end position="100"/>
    </location>
</feature>
<feature type="transmembrane region" description="Helical" evidence="1">
    <location>
        <begin position="164"/>
        <end position="186"/>
    </location>
</feature>
<dbReference type="InterPro" id="IPR000160">
    <property type="entry name" value="GGDEF_dom"/>
</dbReference>
<evidence type="ECO:0000256" key="1">
    <source>
        <dbReference type="SAM" id="Phobius"/>
    </source>
</evidence>
<dbReference type="PROSITE" id="PS50887">
    <property type="entry name" value="GGDEF"/>
    <property type="match status" value="1"/>
</dbReference>
<feature type="transmembrane region" description="Helical" evidence="1">
    <location>
        <begin position="107"/>
        <end position="128"/>
    </location>
</feature>
<evidence type="ECO:0000313" key="4">
    <source>
        <dbReference type="Proteomes" id="UP000297318"/>
    </source>
</evidence>
<feature type="transmembrane region" description="Helical" evidence="1">
    <location>
        <begin position="20"/>
        <end position="38"/>
    </location>
</feature>
<comment type="caution">
    <text evidence="3">The sequence shown here is derived from an EMBL/GenBank/DDBJ whole genome shotgun (WGS) entry which is preliminary data.</text>
</comment>
<dbReference type="RefSeq" id="WP_135849740.1">
    <property type="nucleotide sequence ID" value="NZ_RHPJ01000002.1"/>
</dbReference>
<dbReference type="InterPro" id="IPR029787">
    <property type="entry name" value="Nucleotide_cyclase"/>
</dbReference>
<feature type="domain" description="GGDEF" evidence="2">
    <location>
        <begin position="268"/>
        <end position="395"/>
    </location>
</feature>
<dbReference type="InterPro" id="IPR043128">
    <property type="entry name" value="Rev_trsase/Diguanyl_cyclase"/>
</dbReference>
<sequence length="395" mass="40692">MRGDRGAGRGAGALMLDPGTLMVVEYLVLSLITAVYGADVVRRGFTAPDVCWAVALLAAGLGYLGGLMASETPEATWARPVASGLVVTAVGALWAGAHVFSGHRTLLWLPPVTGVLVAAVEPVAVRAALGSDTALTGHELVHVGVAAWAIATTAAVVRGPLVRYFGGVVIAFALGTVGAALAIRLLVALAAGEGSAIVAGVLEPGMASLAVALAMTAAGIGVILLRAGERGAIQLADPLFDTTLGVRTPEGLTRRSEQLLAQARGRGQEVVVVVVDVADPDTLREAYGSRMLEASRELVAAVLLEIVPRGGAVGLCEHTEHRFVAILPDHDAPLASRWAEDVRRAIRASRVQVDADALRLTVSTGLAVGDEDLDALITRAAAAVGEDENARRPRR</sequence>
<dbReference type="Pfam" id="PF00990">
    <property type="entry name" value="GGDEF"/>
    <property type="match status" value="1"/>
</dbReference>
<reference evidence="3 4" key="1">
    <citation type="submission" date="2018-11" db="EMBL/GenBank/DDBJ databases">
        <title>Complete genome sequencing of the Actinobacteria Serinibacter sp. K3-2.</title>
        <authorList>
            <person name="Rakitin A.L."/>
            <person name="Beletsky A.V."/>
            <person name="Mardanov A.V."/>
            <person name="Ravin N.V."/>
            <person name="Gromova A.S."/>
            <person name="Filippova S.N."/>
            <person name="Gal'Chenko V.F."/>
        </authorList>
    </citation>
    <scope>NUCLEOTIDE SEQUENCE [LARGE SCALE GENOMIC DNA]</scope>
    <source>
        <strain evidence="3 4">K3-2</strain>
    </source>
</reference>
<dbReference type="SUPFAM" id="SSF55073">
    <property type="entry name" value="Nucleotide cyclase"/>
    <property type="match status" value="1"/>
</dbReference>
<keyword evidence="1" id="KW-0472">Membrane</keyword>
<feature type="transmembrane region" description="Helical" evidence="1">
    <location>
        <begin position="140"/>
        <end position="157"/>
    </location>
</feature>
<feature type="transmembrane region" description="Helical" evidence="1">
    <location>
        <begin position="50"/>
        <end position="69"/>
    </location>
</feature>
<dbReference type="OrthoDB" id="9812260at2"/>
<accession>A0A4Z1E1H2</accession>
<feature type="transmembrane region" description="Helical" evidence="1">
    <location>
        <begin position="206"/>
        <end position="225"/>
    </location>
</feature>
<keyword evidence="1" id="KW-1133">Transmembrane helix</keyword>
<evidence type="ECO:0000259" key="2">
    <source>
        <dbReference type="PROSITE" id="PS50887"/>
    </source>
</evidence>
<protein>
    <recommendedName>
        <fullName evidence="2">GGDEF domain-containing protein</fullName>
    </recommendedName>
</protein>
<organism evidence="3 4">
    <name type="scientific">Serinibacter arcticus</name>
    <dbReference type="NCBI Taxonomy" id="1655435"/>
    <lineage>
        <taxon>Bacteria</taxon>
        <taxon>Bacillati</taxon>
        <taxon>Actinomycetota</taxon>
        <taxon>Actinomycetes</taxon>
        <taxon>Micrococcales</taxon>
        <taxon>Beutenbergiaceae</taxon>
        <taxon>Serinibacter</taxon>
    </lineage>
</organism>
<dbReference type="AlphaFoldDB" id="A0A4Z1E1H2"/>
<dbReference type="Gene3D" id="3.30.70.270">
    <property type="match status" value="1"/>
</dbReference>
<keyword evidence="1" id="KW-0812">Transmembrane</keyword>
<proteinExistence type="predicted"/>
<dbReference type="Proteomes" id="UP000297318">
    <property type="component" value="Unassembled WGS sequence"/>
</dbReference>
<evidence type="ECO:0000313" key="3">
    <source>
        <dbReference type="EMBL" id="TGO05794.1"/>
    </source>
</evidence>
<dbReference type="EMBL" id="RHPJ01000002">
    <property type="protein sequence ID" value="TGO05794.1"/>
    <property type="molecule type" value="Genomic_DNA"/>
</dbReference>
<gene>
    <name evidence="3" type="ORF">SERN_1798</name>
</gene>
<keyword evidence="4" id="KW-1185">Reference proteome</keyword>